<dbReference type="BioCyc" id="ABAU509170:GCL9-1176-MONOMER"/>
<name>B0VL44_ACIBS</name>
<dbReference type="Proteomes" id="UP000001741">
    <property type="component" value="Chromosome"/>
</dbReference>
<evidence type="ECO:0000313" key="2">
    <source>
        <dbReference type="EMBL" id="CAP00794.1"/>
    </source>
</evidence>
<dbReference type="AlphaFoldDB" id="B0VL44"/>
<dbReference type="KEGG" id="abm:ABSDF1448"/>
<feature type="transmembrane region" description="Helical" evidence="1">
    <location>
        <begin position="99"/>
        <end position="121"/>
    </location>
</feature>
<evidence type="ECO:0000256" key="1">
    <source>
        <dbReference type="SAM" id="Phobius"/>
    </source>
</evidence>
<feature type="transmembrane region" description="Helical" evidence="1">
    <location>
        <begin position="20"/>
        <end position="42"/>
    </location>
</feature>
<keyword evidence="1" id="KW-0812">Transmembrane</keyword>
<feature type="transmembrane region" description="Helical" evidence="1">
    <location>
        <begin position="141"/>
        <end position="165"/>
    </location>
</feature>
<keyword evidence="1" id="KW-0472">Membrane</keyword>
<dbReference type="HOGENOM" id="CLU_144752_0_0_6"/>
<dbReference type="EMBL" id="CU468230">
    <property type="protein sequence ID" value="CAP00794.1"/>
    <property type="molecule type" value="Genomic_DNA"/>
</dbReference>
<gene>
    <name evidence="2" type="ordered locus">ABSDF1448</name>
</gene>
<proteinExistence type="predicted"/>
<protein>
    <submittedName>
        <fullName evidence="2">Uncharacterized protein</fullName>
    </submittedName>
</protein>
<reference evidence="2 3" key="1">
    <citation type="journal article" date="2008" name="PLoS ONE">
        <title>Comparative analysis of Acinetobacters: three genomes for three lifestyles.</title>
        <authorList>
            <person name="Vallenet D."/>
            <person name="Nordmann P."/>
            <person name="Barbe V."/>
            <person name="Poirel L."/>
            <person name="Mangenot S."/>
            <person name="Bataille E."/>
            <person name="Dossat C."/>
            <person name="Gas S."/>
            <person name="Kreimeyer A."/>
            <person name="Lenoble P."/>
            <person name="Oztas S."/>
            <person name="Poulain J."/>
            <person name="Segurens B."/>
            <person name="Robert C."/>
            <person name="Abergel C."/>
            <person name="Claverie J.M."/>
            <person name="Raoult D."/>
            <person name="Medigue C."/>
            <person name="Weissenbach J."/>
            <person name="Cruveiller S."/>
        </authorList>
    </citation>
    <scope>NUCLEOTIDE SEQUENCE [LARGE SCALE GENOMIC DNA]</scope>
    <source>
        <strain evidence="2 3">SDF</strain>
    </source>
</reference>
<keyword evidence="1" id="KW-1133">Transmembrane helix</keyword>
<evidence type="ECO:0000313" key="3">
    <source>
        <dbReference type="Proteomes" id="UP000001741"/>
    </source>
</evidence>
<accession>B0VL44</accession>
<sequence length="182" mass="21421">MNSFMQQSPFMLKSDFKHIIYPRILSFTDLITVFMGNLRILGETLENAEILKDVQYHIKDKRLPISLKDDLNKQVVEVEKYFGGTEFEKLELKKNKINVWTGILAVPVLIYCIALFFSRYAHNFGINIDVDMMNHMLFESVFKYIWVVILYAAVFFGLIGYFYLLNKQSKQLIEKNVERLLS</sequence>
<dbReference type="InterPro" id="IPR046079">
    <property type="entry name" value="DUF6097"/>
</dbReference>
<dbReference type="Pfam" id="PF19592">
    <property type="entry name" value="DUF6097"/>
    <property type="match status" value="1"/>
</dbReference>
<organism evidence="2 3">
    <name type="scientific">Acinetobacter baumannii (strain SDF)</name>
    <dbReference type="NCBI Taxonomy" id="509170"/>
    <lineage>
        <taxon>Bacteria</taxon>
        <taxon>Pseudomonadati</taxon>
        <taxon>Pseudomonadota</taxon>
        <taxon>Gammaproteobacteria</taxon>
        <taxon>Moraxellales</taxon>
        <taxon>Moraxellaceae</taxon>
        <taxon>Acinetobacter</taxon>
        <taxon>Acinetobacter calcoaceticus/baumannii complex</taxon>
    </lineage>
</organism>